<evidence type="ECO:0000256" key="12">
    <source>
        <dbReference type="SAM" id="SignalP"/>
    </source>
</evidence>
<evidence type="ECO:0000256" key="6">
    <source>
        <dbReference type="ARBA" id="ARBA00022837"/>
    </source>
</evidence>
<feature type="domain" description="EF-hand" evidence="13">
    <location>
        <begin position="191"/>
        <end position="226"/>
    </location>
</feature>
<dbReference type="PANTHER" id="PTHR10827">
    <property type="entry name" value="RETICULOCALBIN"/>
    <property type="match status" value="1"/>
</dbReference>
<dbReference type="Pfam" id="PF13499">
    <property type="entry name" value="EF-hand_7"/>
    <property type="match status" value="2"/>
</dbReference>
<evidence type="ECO:0000256" key="1">
    <source>
        <dbReference type="ARBA" id="ARBA00004319"/>
    </source>
</evidence>
<evidence type="ECO:0000256" key="5">
    <source>
        <dbReference type="ARBA" id="ARBA00022824"/>
    </source>
</evidence>
<dbReference type="PROSITE" id="PS50222">
    <property type="entry name" value="EF_HAND_2"/>
    <property type="match status" value="3"/>
</dbReference>
<dbReference type="Proteomes" id="UP000225706">
    <property type="component" value="Unassembled WGS sequence"/>
</dbReference>
<protein>
    <recommendedName>
        <fullName evidence="11">Reticulocalbin-3</fullName>
    </recommendedName>
</protein>
<reference evidence="15" key="1">
    <citation type="journal article" date="2017" name="bioRxiv">
        <title>Comparative analysis of the genomes of Stylophora pistillata and Acropora digitifera provides evidence for extensive differences between species of corals.</title>
        <authorList>
            <person name="Voolstra C.R."/>
            <person name="Li Y."/>
            <person name="Liew Y.J."/>
            <person name="Baumgarten S."/>
            <person name="Zoccola D."/>
            <person name="Flot J.-F."/>
            <person name="Tambutte S."/>
            <person name="Allemand D."/>
            <person name="Aranda M."/>
        </authorList>
    </citation>
    <scope>NUCLEOTIDE SEQUENCE [LARGE SCALE GENOMIC DNA]</scope>
</reference>
<dbReference type="PROSITE" id="PS00018">
    <property type="entry name" value="EF_HAND_1"/>
    <property type="match status" value="5"/>
</dbReference>
<gene>
    <name evidence="14" type="primary">calua</name>
    <name evidence="14" type="ORF">AWC38_SpisGene9095</name>
</gene>
<evidence type="ECO:0000256" key="11">
    <source>
        <dbReference type="ARBA" id="ARBA00072696"/>
    </source>
</evidence>
<dbReference type="GO" id="GO:0015031">
    <property type="term" value="P:protein transport"/>
    <property type="evidence" value="ECO:0007669"/>
    <property type="project" value="UniProtKB-ARBA"/>
</dbReference>
<dbReference type="InterPro" id="IPR011992">
    <property type="entry name" value="EF-hand-dom_pair"/>
</dbReference>
<name>A0A2B4SBN7_STYPI</name>
<feature type="signal peptide" evidence="12">
    <location>
        <begin position="1"/>
        <end position="27"/>
    </location>
</feature>
<dbReference type="OrthoDB" id="293868at2759"/>
<evidence type="ECO:0000256" key="8">
    <source>
        <dbReference type="ARBA" id="ARBA00023186"/>
    </source>
</evidence>
<sequence>MQPVTFGSLHFLAFSVILSFNSPFSCAVEPHKDNFHKHEHFGANQEHDVRYDHEAFLGPEAEEFDHLTPEESKKRLRVIVTKMIDTNKDGLVSEDELRVWIEKQRKAFMYEDVDKRIAKEDEDGDGEISWEEYRKSEYGQWDNYDLPKDHNLRRQMRKKEYKFNITDADKNGKMNRDEYVDFEHPEENVKMQEIALDEVIEDVDQNDDGLITVAEFLGQYHEEKEPPAWVVRHRAEFHSRFDKNKDGKMDREEAREWVFPEKNDSHDETAHLIDGTDENADGFLSVDEILLHWNLFVGSLATDHGKTLRKVNHTEL</sequence>
<feature type="domain" description="EF-hand" evidence="13">
    <location>
        <begin position="71"/>
        <end position="107"/>
    </location>
</feature>
<dbReference type="SUPFAM" id="SSF47473">
    <property type="entry name" value="EF-hand"/>
    <property type="match status" value="2"/>
</dbReference>
<dbReference type="PANTHER" id="PTHR10827:SF52">
    <property type="entry name" value="IP16409P"/>
    <property type="match status" value="1"/>
</dbReference>
<comment type="subunit">
    <text evidence="10">Interacts with PCSK6 (immature form including the propeptide); probably involved in the maturation and the secretion of PCSK6.</text>
</comment>
<dbReference type="AlphaFoldDB" id="A0A2B4SBN7"/>
<evidence type="ECO:0000256" key="7">
    <source>
        <dbReference type="ARBA" id="ARBA00023180"/>
    </source>
</evidence>
<accession>A0A2B4SBN7</accession>
<evidence type="ECO:0000256" key="2">
    <source>
        <dbReference type="ARBA" id="ARBA00022723"/>
    </source>
</evidence>
<keyword evidence="7" id="KW-0325">Glycoprotein</keyword>
<dbReference type="GO" id="GO:0005788">
    <property type="term" value="C:endoplasmic reticulum lumen"/>
    <property type="evidence" value="ECO:0007669"/>
    <property type="project" value="UniProtKB-SubCell"/>
</dbReference>
<comment type="function">
    <text evidence="9">Probable molecular chaperone assisting protein biosynthesis and transport in the endoplasmic reticulum. Required for the proper biosynthesis and transport of pulmonary surfactant-associated protein A/SP-A, pulmonary surfactant-associated protein D/SP-D and the lipid transporter ABCA3. By regulating both the proper expression and the degradation through the endoplasmic reticulum-associated protein degradation pathway of these proteins plays a crucial role in pulmonary surfactant homeostasis. Has an anti-fibrotic activity by negatively regulating the secretion of type I and type III collagens. This calcium-binding protein also transiently associates with immature PCSK6 and regulates its secretion.</text>
</comment>
<evidence type="ECO:0000313" key="15">
    <source>
        <dbReference type="Proteomes" id="UP000225706"/>
    </source>
</evidence>
<keyword evidence="5" id="KW-0256">Endoplasmic reticulum</keyword>
<feature type="domain" description="EF-hand" evidence="13">
    <location>
        <begin position="241"/>
        <end position="264"/>
    </location>
</feature>
<dbReference type="InterPro" id="IPR002048">
    <property type="entry name" value="EF_hand_dom"/>
</dbReference>
<keyword evidence="8" id="KW-0143">Chaperone</keyword>
<dbReference type="FunFam" id="1.10.238.10:FF:000104">
    <property type="entry name" value="calumenin isoform X1"/>
    <property type="match status" value="1"/>
</dbReference>
<proteinExistence type="predicted"/>
<dbReference type="InterPro" id="IPR018247">
    <property type="entry name" value="EF_Hand_1_Ca_BS"/>
</dbReference>
<keyword evidence="3 12" id="KW-0732">Signal</keyword>
<organism evidence="14 15">
    <name type="scientific">Stylophora pistillata</name>
    <name type="common">Smooth cauliflower coral</name>
    <dbReference type="NCBI Taxonomy" id="50429"/>
    <lineage>
        <taxon>Eukaryota</taxon>
        <taxon>Metazoa</taxon>
        <taxon>Cnidaria</taxon>
        <taxon>Anthozoa</taxon>
        <taxon>Hexacorallia</taxon>
        <taxon>Scleractinia</taxon>
        <taxon>Astrocoeniina</taxon>
        <taxon>Pocilloporidae</taxon>
        <taxon>Stylophora</taxon>
    </lineage>
</organism>
<dbReference type="Gene3D" id="1.10.238.10">
    <property type="entry name" value="EF-hand"/>
    <property type="match status" value="3"/>
</dbReference>
<comment type="caution">
    <text evidence="14">The sequence shown here is derived from an EMBL/GenBank/DDBJ whole genome shotgun (WGS) entry which is preliminary data.</text>
</comment>
<evidence type="ECO:0000313" key="14">
    <source>
        <dbReference type="EMBL" id="PFX26230.1"/>
    </source>
</evidence>
<comment type="subcellular location">
    <subcellularLocation>
        <location evidence="1">Endoplasmic reticulum lumen</location>
    </subcellularLocation>
</comment>
<keyword evidence="4" id="KW-0677">Repeat</keyword>
<evidence type="ECO:0000256" key="10">
    <source>
        <dbReference type="ARBA" id="ARBA00063143"/>
    </source>
</evidence>
<evidence type="ECO:0000256" key="3">
    <source>
        <dbReference type="ARBA" id="ARBA00022729"/>
    </source>
</evidence>
<evidence type="ECO:0000259" key="13">
    <source>
        <dbReference type="PROSITE" id="PS50222"/>
    </source>
</evidence>
<keyword evidence="2" id="KW-0479">Metal-binding</keyword>
<evidence type="ECO:0000256" key="9">
    <source>
        <dbReference type="ARBA" id="ARBA00056975"/>
    </source>
</evidence>
<keyword evidence="6" id="KW-0106">Calcium</keyword>
<dbReference type="GO" id="GO:0005509">
    <property type="term" value="F:calcium ion binding"/>
    <property type="evidence" value="ECO:0007669"/>
    <property type="project" value="InterPro"/>
</dbReference>
<feature type="chain" id="PRO_5013016044" description="Reticulocalbin-3" evidence="12">
    <location>
        <begin position="28"/>
        <end position="316"/>
    </location>
</feature>
<evidence type="ECO:0000256" key="4">
    <source>
        <dbReference type="ARBA" id="ARBA00022737"/>
    </source>
</evidence>
<dbReference type="STRING" id="50429.A0A2B4SBN7"/>
<keyword evidence="15" id="KW-1185">Reference proteome</keyword>
<dbReference type="EMBL" id="LSMT01000131">
    <property type="protein sequence ID" value="PFX26230.1"/>
    <property type="molecule type" value="Genomic_DNA"/>
</dbReference>